<sequence>MLAFATPGAAQLASPVAIPTYTPPAVSKAQSANAIHISSRPAPVPVVLAVTPSGSDDGDGSAARPFATLARAQVAVRRLNGDHDVTVRLADGVYRLKAPLRFTAADGGQRGFTVRWEAAPGAHPVVSGGTPVTGWTLADRQRGIWAADIPRGVDPRQLWVGGHMAPRAAVRAPRTAFRFDKSGIEIVDPTWRSLAKLPDQTRIEVEATGWFTDRHAMVARIDGDRILMQQPGWRNNLVGYDTLARSVWGDNAALFFVNALAFVRDPGQWYADPAAGKLYYKPAAGEDMARLDVVLPRLELLLSIAGSYDATIKDLQFRGLSFRHTSWLLPSGPEGYASQQSGSFLAGDWPGYPDDPVRDCSWGCRGFEAMRNRWRQQPAAIQVAAATRIVFDHDEFTELGQIALGIGNNPDANASGIGLGTSAIEVRRSRFTDLAGGAIMVGGVQPDAHHPSRSEMGVRDVVISNNLVRTVSQQYREQAAILVTYASGAVIWHNDVSAAPYDGIDIGWGWGANDPGGNAAYFTADRGYYDQPGNRVYDTPTTLRDTVVVGNRVHDVKQWFPDGGAIYHLSADPGALIAENHIYDIKDGIALYLDEGSRYVTLRNNAISNVAVWLNMNSQDQLAPRRTAMDNLAIGNWHDSGKRTGQWTPYVNNREVETVTVANGAWPDAAQAIIAKAGIEPERP</sequence>
<dbReference type="SMART" id="SM00710">
    <property type="entry name" value="PbH1"/>
    <property type="match status" value="5"/>
</dbReference>
<dbReference type="PANTHER" id="PTHR36453:SF1">
    <property type="entry name" value="RIGHT HANDED BETA HELIX DOMAIN-CONTAINING PROTEIN"/>
    <property type="match status" value="1"/>
</dbReference>
<dbReference type="Gene3D" id="2.160.20.10">
    <property type="entry name" value="Single-stranded right-handed beta-helix, Pectin lyase-like"/>
    <property type="match status" value="2"/>
</dbReference>
<evidence type="ECO:0000313" key="1">
    <source>
        <dbReference type="EMBL" id="TPG49485.1"/>
    </source>
</evidence>
<dbReference type="RefSeq" id="WP_140851825.1">
    <property type="nucleotide sequence ID" value="NZ_RCZC01000007.1"/>
</dbReference>
<dbReference type="InterPro" id="IPR006626">
    <property type="entry name" value="PbH1"/>
</dbReference>
<proteinExistence type="predicted"/>
<dbReference type="OrthoDB" id="227157at2"/>
<name>A0A502FJ60_9SPHN</name>
<dbReference type="InterPro" id="IPR012334">
    <property type="entry name" value="Pectin_lyas_fold"/>
</dbReference>
<evidence type="ECO:0000313" key="2">
    <source>
        <dbReference type="Proteomes" id="UP000319931"/>
    </source>
</evidence>
<dbReference type="SUPFAM" id="SSF51126">
    <property type="entry name" value="Pectin lyase-like"/>
    <property type="match status" value="1"/>
</dbReference>
<gene>
    <name evidence="1" type="ORF">EAH76_18840</name>
</gene>
<dbReference type="AlphaFoldDB" id="A0A502FJ60"/>
<comment type="caution">
    <text evidence="1">The sequence shown here is derived from an EMBL/GenBank/DDBJ whole genome shotgun (WGS) entry which is preliminary data.</text>
</comment>
<accession>A0A502FJ60</accession>
<dbReference type="InterPro" id="IPR011050">
    <property type="entry name" value="Pectin_lyase_fold/virulence"/>
</dbReference>
<dbReference type="Proteomes" id="UP000319931">
    <property type="component" value="Unassembled WGS sequence"/>
</dbReference>
<keyword evidence="2" id="KW-1185">Reference proteome</keyword>
<dbReference type="EMBL" id="RCZC01000007">
    <property type="protein sequence ID" value="TPG49485.1"/>
    <property type="molecule type" value="Genomic_DNA"/>
</dbReference>
<organism evidence="1 2">
    <name type="scientific">Sphingomonas glacialis</name>
    <dbReference type="NCBI Taxonomy" id="658225"/>
    <lineage>
        <taxon>Bacteria</taxon>
        <taxon>Pseudomonadati</taxon>
        <taxon>Pseudomonadota</taxon>
        <taxon>Alphaproteobacteria</taxon>
        <taxon>Sphingomonadales</taxon>
        <taxon>Sphingomonadaceae</taxon>
        <taxon>Sphingomonas</taxon>
    </lineage>
</organism>
<dbReference type="PANTHER" id="PTHR36453">
    <property type="entry name" value="SECRETED PROTEIN-RELATED"/>
    <property type="match status" value="1"/>
</dbReference>
<reference evidence="1 2" key="1">
    <citation type="journal article" date="2019" name="Environ. Microbiol.">
        <title>Species interactions and distinct microbial communities in high Arctic permafrost affected cryosols are associated with the CH4 and CO2 gas fluxes.</title>
        <authorList>
            <person name="Altshuler I."/>
            <person name="Hamel J."/>
            <person name="Turney S."/>
            <person name="Magnuson E."/>
            <person name="Levesque R."/>
            <person name="Greer C."/>
            <person name="Whyte L.G."/>
        </authorList>
    </citation>
    <scope>NUCLEOTIDE SEQUENCE [LARGE SCALE GENOMIC DNA]</scope>
    <source>
        <strain evidence="1 2">E6.1</strain>
    </source>
</reference>
<protein>
    <submittedName>
        <fullName evidence="1">Right-handed parallel beta-helix repeat-containing protein</fullName>
    </submittedName>
</protein>